<dbReference type="RefSeq" id="WP_208692138.1">
    <property type="nucleotide sequence ID" value="NZ_CP022198.1"/>
</dbReference>
<dbReference type="InterPro" id="IPR006913">
    <property type="entry name" value="CENP-V/GFA"/>
</dbReference>
<reference evidence="7 8" key="1">
    <citation type="submission" date="2017-06" db="EMBL/GenBank/DDBJ databases">
        <title>Evolution towards high GC content and high-temperature stress adaptation in endophytic Pseudomonas oryzihabitans impacted its plant-growth promoting traits.</title>
        <authorList>
            <person name="Nascimento F.X."/>
        </authorList>
    </citation>
    <scope>NUCLEOTIDE SEQUENCE [LARGE SCALE GENOMIC DNA]</scope>
    <source>
        <strain evidence="7 8">MS8</strain>
    </source>
</reference>
<organism evidence="7 8">
    <name type="scientific">Pseudomonas oryzihabitans</name>
    <dbReference type="NCBI Taxonomy" id="47885"/>
    <lineage>
        <taxon>Bacteria</taxon>
        <taxon>Pseudomonadati</taxon>
        <taxon>Pseudomonadota</taxon>
        <taxon>Gammaproteobacteria</taxon>
        <taxon>Pseudomonadales</taxon>
        <taxon>Pseudomonadaceae</taxon>
        <taxon>Pseudomonas</taxon>
    </lineage>
</organism>
<dbReference type="PANTHER" id="PTHR33337">
    <property type="entry name" value="GFA DOMAIN-CONTAINING PROTEIN"/>
    <property type="match status" value="1"/>
</dbReference>
<feature type="compositionally biased region" description="Basic and acidic residues" evidence="5">
    <location>
        <begin position="133"/>
        <end position="143"/>
    </location>
</feature>
<keyword evidence="3" id="KW-0862">Zinc</keyword>
<evidence type="ECO:0000313" key="7">
    <source>
        <dbReference type="EMBL" id="AXA68106.1"/>
    </source>
</evidence>
<feature type="region of interest" description="Disordered" evidence="5">
    <location>
        <begin position="132"/>
        <end position="151"/>
    </location>
</feature>
<dbReference type="EMBL" id="CP022198">
    <property type="protein sequence ID" value="AXA68106.1"/>
    <property type="molecule type" value="Genomic_DNA"/>
</dbReference>
<evidence type="ECO:0000256" key="2">
    <source>
        <dbReference type="ARBA" id="ARBA00022723"/>
    </source>
</evidence>
<dbReference type="AlphaFoldDB" id="A0A2Z5ADS8"/>
<sequence>MSLPLERHGQCLCGAVQLDCRLDTLAVSACHCRTCRRWGGGPLLAVECAQPPVIGGGDALTVHASSVWAERGFCRHCGTHLFYRLKAEPHYAIPVGLLEGADWVLDSEIFIEEQPAWYCFTHSRRQLTGAEALAEHDSRDSRPGLDSGRQP</sequence>
<feature type="domain" description="CENP-V/GFA" evidence="6">
    <location>
        <begin position="7"/>
        <end position="104"/>
    </location>
</feature>
<gene>
    <name evidence="7" type="ORF">CE139_20650</name>
</gene>
<keyword evidence="2" id="KW-0479">Metal-binding</keyword>
<accession>A0A2Z5ADS8</accession>
<dbReference type="Pfam" id="PF04828">
    <property type="entry name" value="GFA"/>
    <property type="match status" value="1"/>
</dbReference>
<dbReference type="PROSITE" id="PS51891">
    <property type="entry name" value="CENP_V_GFA"/>
    <property type="match status" value="1"/>
</dbReference>
<dbReference type="STRING" id="47885.APT59_15515"/>
<protein>
    <submittedName>
        <fullName evidence="7">Aldehyde-activating protein</fullName>
    </submittedName>
</protein>
<dbReference type="GO" id="GO:0046872">
    <property type="term" value="F:metal ion binding"/>
    <property type="evidence" value="ECO:0007669"/>
    <property type="project" value="UniProtKB-KW"/>
</dbReference>
<evidence type="ECO:0000256" key="1">
    <source>
        <dbReference type="ARBA" id="ARBA00005495"/>
    </source>
</evidence>
<dbReference type="Gene3D" id="3.90.1590.10">
    <property type="entry name" value="glutathione-dependent formaldehyde- activating enzyme (gfa)"/>
    <property type="match status" value="1"/>
</dbReference>
<dbReference type="SUPFAM" id="SSF51316">
    <property type="entry name" value="Mss4-like"/>
    <property type="match status" value="1"/>
</dbReference>
<comment type="similarity">
    <text evidence="1">Belongs to the Gfa family.</text>
</comment>
<keyword evidence="4" id="KW-0456">Lyase</keyword>
<name>A0A2Z5ADS8_9PSED</name>
<evidence type="ECO:0000256" key="3">
    <source>
        <dbReference type="ARBA" id="ARBA00022833"/>
    </source>
</evidence>
<evidence type="ECO:0000256" key="5">
    <source>
        <dbReference type="SAM" id="MobiDB-lite"/>
    </source>
</evidence>
<evidence type="ECO:0000313" key="8">
    <source>
        <dbReference type="Proteomes" id="UP000250579"/>
    </source>
</evidence>
<dbReference type="PANTHER" id="PTHR33337:SF40">
    <property type="entry name" value="CENP-V_GFA DOMAIN-CONTAINING PROTEIN-RELATED"/>
    <property type="match status" value="1"/>
</dbReference>
<dbReference type="Proteomes" id="UP000250579">
    <property type="component" value="Chromosome"/>
</dbReference>
<dbReference type="GO" id="GO:0016846">
    <property type="term" value="F:carbon-sulfur lyase activity"/>
    <property type="evidence" value="ECO:0007669"/>
    <property type="project" value="InterPro"/>
</dbReference>
<proteinExistence type="inferred from homology"/>
<evidence type="ECO:0000256" key="4">
    <source>
        <dbReference type="ARBA" id="ARBA00023239"/>
    </source>
</evidence>
<evidence type="ECO:0000259" key="6">
    <source>
        <dbReference type="PROSITE" id="PS51891"/>
    </source>
</evidence>
<dbReference type="InterPro" id="IPR011057">
    <property type="entry name" value="Mss4-like_sf"/>
</dbReference>